<organism evidence="1 2">
    <name type="scientific">Strongyloides papillosus</name>
    <name type="common">Intestinal threadworm</name>
    <dbReference type="NCBI Taxonomy" id="174720"/>
    <lineage>
        <taxon>Eukaryota</taxon>
        <taxon>Metazoa</taxon>
        <taxon>Ecdysozoa</taxon>
        <taxon>Nematoda</taxon>
        <taxon>Chromadorea</taxon>
        <taxon>Rhabditida</taxon>
        <taxon>Tylenchina</taxon>
        <taxon>Panagrolaimomorpha</taxon>
        <taxon>Strongyloidoidea</taxon>
        <taxon>Strongyloididae</taxon>
        <taxon>Strongyloides</taxon>
    </lineage>
</organism>
<sequence>MQEETLVNCLTPRFRTIPVTLSNLSKLGFGITNYEYGDYNFYSFRTYGKVISNDDKATVPVFRLSCLLNENNTMDCIYTIAQAKEKCGILKSGDIVTIIGKLGISKNKGNRIVLTFLFIEENTPTHLEDLLALIKEETRFCRNFHEYINQYLEVEDPDKPKKFDDKSPKSIDSRSKSFTGYESIVSTPAISRATTMTPLNIPSSTPRSRHTEPFKGVKRQNHVLFETPSTYNKPPNVKKAKESSIEILDDSEPMKYYILTIIQSAKEMASWGGTAWKGITLSDIIT</sequence>
<dbReference type="Proteomes" id="UP000046392">
    <property type="component" value="Unplaced"/>
</dbReference>
<accession>A0A0N5B2L8</accession>
<keyword evidence="1" id="KW-1185">Reference proteome</keyword>
<protein>
    <submittedName>
        <fullName evidence="2">CDC73_N domain-containing protein</fullName>
    </submittedName>
</protein>
<evidence type="ECO:0000313" key="2">
    <source>
        <dbReference type="WBParaSite" id="SPAL_0000032400.1"/>
    </source>
</evidence>
<name>A0A0N5B2L8_STREA</name>
<proteinExistence type="predicted"/>
<evidence type="ECO:0000313" key="1">
    <source>
        <dbReference type="Proteomes" id="UP000046392"/>
    </source>
</evidence>
<dbReference type="AlphaFoldDB" id="A0A0N5B2L8"/>
<reference evidence="2" key="1">
    <citation type="submission" date="2017-02" db="UniProtKB">
        <authorList>
            <consortium name="WormBaseParasite"/>
        </authorList>
    </citation>
    <scope>IDENTIFICATION</scope>
</reference>
<dbReference type="WBParaSite" id="SPAL_0000032400.1">
    <property type="protein sequence ID" value="SPAL_0000032400.1"/>
    <property type="gene ID" value="SPAL_0000032400"/>
</dbReference>